<dbReference type="Proteomes" id="UP001527057">
    <property type="component" value="Unassembled WGS sequence"/>
</dbReference>
<dbReference type="InterPro" id="IPR011042">
    <property type="entry name" value="6-blade_b-propeller_TolB-like"/>
</dbReference>
<dbReference type="InterPro" id="IPR050952">
    <property type="entry name" value="TRIM-NHL_E3_ligases"/>
</dbReference>
<dbReference type="PANTHER" id="PTHR24104:SF25">
    <property type="entry name" value="PROTEIN LIN-41"/>
    <property type="match status" value="1"/>
</dbReference>
<dbReference type="EMBL" id="JAMDMH010000034">
    <property type="protein sequence ID" value="MCY9576978.1"/>
    <property type="molecule type" value="Genomic_DNA"/>
</dbReference>
<dbReference type="SUPFAM" id="SSF101898">
    <property type="entry name" value="NHL repeat"/>
    <property type="match status" value="2"/>
</dbReference>
<name>A0ABT4F4I9_9BACI</name>
<reference evidence="1 2" key="1">
    <citation type="submission" date="2022-05" db="EMBL/GenBank/DDBJ databases">
        <title>Genome Sequencing of Bee-Associated Microbes.</title>
        <authorList>
            <person name="Dunlap C."/>
        </authorList>
    </citation>
    <scope>NUCLEOTIDE SEQUENCE [LARGE SCALE GENOMIC DNA]</scope>
    <source>
        <strain evidence="1 2">CBP-1093</strain>
    </source>
</reference>
<dbReference type="RefSeq" id="WP_197226283.1">
    <property type="nucleotide sequence ID" value="NZ_JAMDMH010000034.1"/>
</dbReference>
<proteinExistence type="predicted"/>
<evidence type="ECO:0000313" key="2">
    <source>
        <dbReference type="Proteomes" id="UP001527057"/>
    </source>
</evidence>
<accession>A0ABT4F4I9</accession>
<organism evidence="1 2">
    <name type="scientific">Bacillus xiamenensis</name>
    <dbReference type="NCBI Taxonomy" id="1178537"/>
    <lineage>
        <taxon>Bacteria</taxon>
        <taxon>Bacillati</taxon>
        <taxon>Bacillota</taxon>
        <taxon>Bacilli</taxon>
        <taxon>Bacillales</taxon>
        <taxon>Bacillaceae</taxon>
        <taxon>Bacillus</taxon>
    </lineage>
</organism>
<dbReference type="Gene3D" id="2.40.10.500">
    <property type="match status" value="1"/>
</dbReference>
<sequence length="555" mass="64363">MNGHKVERSLSICKEFGIKRSDNIASDLFHEPIYLQQIDEKTILFLEKKDKNTLFAFDLELGRRWLWLESEEPIVCFKHHEGNTLIIYHHGLLLFQRNDQLHQLRMPGCCENVFGDFDEDAIYILHEQNQQLLLFEEMKLSKKVCLKHLFLKEISSFRVCEKELIISDCEAHIVYRLSIDGTVIQSFGDYGHPGMDKKLAYPEDAMLVDDQLIIADAMNHRLIKIDRTGEIVWIYGQRNLKRVFYSNLLYWPKSILLTKQQTILVADSRNHRLIELNYQQQKESLKIWGGNGIEKRALNFPRSIQLQQGTSSLLISDTANNRILSADLRSNEYELINTSGGQQAPSLFWPRWSWKKDGRLVIADARHSRILSYEQNQQTYKEILLPASADPHQCCVVPGGIFIVDSMSSAIFYYDNQSGRLTEVFSSLELNDPHYIDKYDGWICIADSGNHRIIVMNETRSIFKEIEEIDGIKLTYPRFCQVINNHQLICSTGTNGFLFVLQLPSLQVELLIKTEDPDLETAVNKTRSIILTNHQLLISDNYFSRIIWTELEKGE</sequence>
<dbReference type="PANTHER" id="PTHR24104">
    <property type="entry name" value="E3 UBIQUITIN-PROTEIN LIGASE NHLRC1-RELATED"/>
    <property type="match status" value="1"/>
</dbReference>
<gene>
    <name evidence="1" type="ORF">M5W27_14360</name>
</gene>
<dbReference type="Gene3D" id="2.120.10.30">
    <property type="entry name" value="TolB, C-terminal domain"/>
    <property type="match status" value="1"/>
</dbReference>
<keyword evidence="2" id="KW-1185">Reference proteome</keyword>
<evidence type="ECO:0000313" key="1">
    <source>
        <dbReference type="EMBL" id="MCY9576978.1"/>
    </source>
</evidence>
<protein>
    <recommendedName>
        <fullName evidence="3">NHL repeat containing protein</fullName>
    </recommendedName>
</protein>
<comment type="caution">
    <text evidence="1">The sequence shown here is derived from an EMBL/GenBank/DDBJ whole genome shotgun (WGS) entry which is preliminary data.</text>
</comment>
<evidence type="ECO:0008006" key="3">
    <source>
        <dbReference type="Google" id="ProtNLM"/>
    </source>
</evidence>